<reference evidence="1" key="1">
    <citation type="submission" date="2020-03" db="EMBL/GenBank/DDBJ databases">
        <title>Melopsittacus undulatus (budgerigar) genome, bMelUnd1, maternal haplotype with Z.</title>
        <authorList>
            <person name="Gedman G."/>
            <person name="Mountcastle J."/>
            <person name="Haase B."/>
            <person name="Formenti G."/>
            <person name="Wright T."/>
            <person name="Apodaca J."/>
            <person name="Pelan S."/>
            <person name="Chow W."/>
            <person name="Rhie A."/>
            <person name="Howe K."/>
            <person name="Fedrigo O."/>
            <person name="Jarvis E.D."/>
        </authorList>
    </citation>
    <scope>NUCLEOTIDE SEQUENCE [LARGE SCALE GENOMIC DNA]</scope>
</reference>
<keyword evidence="2" id="KW-1185">Reference proteome</keyword>
<name>A0A8V5FP85_MELUD</name>
<organism evidence="1 2">
    <name type="scientific">Melopsittacus undulatus</name>
    <name type="common">Budgerigar</name>
    <name type="synonym">Psittacus undulatus</name>
    <dbReference type="NCBI Taxonomy" id="13146"/>
    <lineage>
        <taxon>Eukaryota</taxon>
        <taxon>Metazoa</taxon>
        <taxon>Chordata</taxon>
        <taxon>Craniata</taxon>
        <taxon>Vertebrata</taxon>
        <taxon>Euteleostomi</taxon>
        <taxon>Archelosauria</taxon>
        <taxon>Archosauria</taxon>
        <taxon>Dinosauria</taxon>
        <taxon>Saurischia</taxon>
        <taxon>Theropoda</taxon>
        <taxon>Coelurosauria</taxon>
        <taxon>Aves</taxon>
        <taxon>Neognathae</taxon>
        <taxon>Neoaves</taxon>
        <taxon>Telluraves</taxon>
        <taxon>Australaves</taxon>
        <taxon>Psittaciformes</taxon>
        <taxon>Psittaculidae</taxon>
        <taxon>Melopsittacus</taxon>
    </lineage>
</organism>
<proteinExistence type="predicted"/>
<reference evidence="1" key="3">
    <citation type="submission" date="2025-09" db="UniProtKB">
        <authorList>
            <consortium name="Ensembl"/>
        </authorList>
    </citation>
    <scope>IDENTIFICATION</scope>
</reference>
<evidence type="ECO:0000313" key="1">
    <source>
        <dbReference type="Ensembl" id="ENSMUNP00000025426.1"/>
    </source>
</evidence>
<accession>A0A8V5FP85</accession>
<evidence type="ECO:0000313" key="2">
    <source>
        <dbReference type="Proteomes" id="UP000694405"/>
    </source>
</evidence>
<dbReference type="AlphaFoldDB" id="A0A8V5FP85"/>
<sequence length="117" mass="13003">MPPGVAATHRGFCTISGLRFSSRINAMGILWLMIFITFMGHGGAHGPLDCKHEGSACLCRQERGFCRLGTCEPGEYLAKYCFEPIILCCKNLTSPVQRAEGFQRSKLQPMESCRNEE</sequence>
<dbReference type="Proteomes" id="UP000694405">
    <property type="component" value="Chromosome 3"/>
</dbReference>
<reference evidence="1" key="2">
    <citation type="submission" date="2025-08" db="UniProtKB">
        <authorList>
            <consortium name="Ensembl"/>
        </authorList>
    </citation>
    <scope>IDENTIFICATION</scope>
</reference>
<protein>
    <submittedName>
        <fullName evidence="1">Uncharacterized protein</fullName>
    </submittedName>
</protein>
<dbReference type="Ensembl" id="ENSMUNT00000030271.1">
    <property type="protein sequence ID" value="ENSMUNP00000025426.1"/>
    <property type="gene ID" value="ENSMUNG00000020263.1"/>
</dbReference>